<accession>A0AAW0Z493</accession>
<dbReference type="GO" id="GO:0051082">
    <property type="term" value="F:unfolded protein binding"/>
    <property type="evidence" value="ECO:0007669"/>
    <property type="project" value="TreeGrafter"/>
</dbReference>
<comment type="caution">
    <text evidence="2">The sequence shown here is derived from an EMBL/GenBank/DDBJ whole genome shotgun (WGS) entry which is preliminary data.</text>
</comment>
<dbReference type="Proteomes" id="UP001388673">
    <property type="component" value="Unassembled WGS sequence"/>
</dbReference>
<keyword evidence="3" id="KW-1185">Reference proteome</keyword>
<evidence type="ECO:0000313" key="2">
    <source>
        <dbReference type="EMBL" id="KAK8865751.1"/>
    </source>
</evidence>
<dbReference type="AlphaFoldDB" id="A0AAW0Z493"/>
<protein>
    <recommendedName>
        <fullName evidence="4">NADH:ubiquinone oxidoreductase intermediate-associated protein 30 domain-containing protein</fullName>
    </recommendedName>
</protein>
<dbReference type="KEGG" id="kne:92178157"/>
<dbReference type="GO" id="GO:0010257">
    <property type="term" value="P:NADH dehydrogenase complex assembly"/>
    <property type="evidence" value="ECO:0007669"/>
    <property type="project" value="TreeGrafter"/>
</dbReference>
<dbReference type="EMBL" id="JBCAWK010000002">
    <property type="protein sequence ID" value="KAK8865751.1"/>
    <property type="molecule type" value="Genomic_DNA"/>
</dbReference>
<dbReference type="GeneID" id="92178157"/>
<dbReference type="PANTHER" id="PTHR13194">
    <property type="entry name" value="COMPLEX I INTERMEDIATE-ASSOCIATED PROTEIN 30"/>
    <property type="match status" value="1"/>
</dbReference>
<evidence type="ECO:0000256" key="1">
    <source>
        <dbReference type="SAM" id="MobiDB-lite"/>
    </source>
</evidence>
<dbReference type="PANTHER" id="PTHR13194:SF19">
    <property type="entry name" value="NAD(P)-BINDING ROSSMANN-FOLD SUPERFAMILY PROTEIN"/>
    <property type="match status" value="1"/>
</dbReference>
<sequence>MFPYELTPPLPPHHHQPLFPPFHFSHWRAVDDRVRGGSSVSHLDPVEIDVSGRVTEVSADDDDERKERDVKEKKTIRGARFWGTLDIKTLGGAGFASQVYRYGPYPLHLPRTEYTGISLSVLPDPSLDTTTKSSSPDDDETMKPAKPTRYTLVLKTSPTSNIPKHPRVPAPPRAAQLSYEASFVVGSPPSSSHCDPSSSEKGYQAKGHEVILGWNAFKAFYRGREVKEGEARWVPLDTNSVYEISLMCRSGFGEQEGEFGLIVTSIDGIRKADNETEKEKVVSSNWLSWWWSVFVGWICSWLRWDRGIRLTDEEEGDMDEKAGLFI</sequence>
<proteinExistence type="predicted"/>
<gene>
    <name evidence="2" type="ORF">IAR55_000898</name>
</gene>
<evidence type="ECO:0008006" key="4">
    <source>
        <dbReference type="Google" id="ProtNLM"/>
    </source>
</evidence>
<feature type="region of interest" description="Disordered" evidence="1">
    <location>
        <begin position="120"/>
        <end position="146"/>
    </location>
</feature>
<dbReference type="RefSeq" id="XP_066805230.1">
    <property type="nucleotide sequence ID" value="XM_066944029.1"/>
</dbReference>
<reference evidence="2 3" key="1">
    <citation type="journal article" date="2024" name="bioRxiv">
        <title>Comparative genomics of Cryptococcus and Kwoniella reveals pathogenesis evolution and contrasting karyotype dynamics via intercentromeric recombination or chromosome fusion.</title>
        <authorList>
            <person name="Coelho M.A."/>
            <person name="David-Palma M."/>
            <person name="Shea T."/>
            <person name="Bowers K."/>
            <person name="McGinley-Smith S."/>
            <person name="Mohammad A.W."/>
            <person name="Gnirke A."/>
            <person name="Yurkov A.M."/>
            <person name="Nowrousian M."/>
            <person name="Sun S."/>
            <person name="Cuomo C.A."/>
            <person name="Heitman J."/>
        </authorList>
    </citation>
    <scope>NUCLEOTIDE SEQUENCE [LARGE SCALE GENOMIC DNA]</scope>
    <source>
        <strain evidence="2 3">CBS 13917</strain>
    </source>
</reference>
<dbReference type="InterPro" id="IPR039131">
    <property type="entry name" value="NDUFAF1"/>
</dbReference>
<evidence type="ECO:0000313" key="3">
    <source>
        <dbReference type="Proteomes" id="UP001388673"/>
    </source>
</evidence>
<organism evidence="2 3">
    <name type="scientific">Kwoniella newhampshirensis</name>
    <dbReference type="NCBI Taxonomy" id="1651941"/>
    <lineage>
        <taxon>Eukaryota</taxon>
        <taxon>Fungi</taxon>
        <taxon>Dikarya</taxon>
        <taxon>Basidiomycota</taxon>
        <taxon>Agaricomycotina</taxon>
        <taxon>Tremellomycetes</taxon>
        <taxon>Tremellales</taxon>
        <taxon>Cryptococcaceae</taxon>
        <taxon>Kwoniella</taxon>
    </lineage>
</organism>
<feature type="compositionally biased region" description="Low complexity" evidence="1">
    <location>
        <begin position="123"/>
        <end position="134"/>
    </location>
</feature>
<name>A0AAW0Z493_9TREE</name>